<evidence type="ECO:0000313" key="1">
    <source>
        <dbReference type="EMBL" id="MBM7276308.1"/>
    </source>
</evidence>
<protein>
    <recommendedName>
        <fullName evidence="3">DUF222 domain-containing protein</fullName>
    </recommendedName>
</protein>
<sequence length="102" mass="11312">MDDETSPAPVDADLVRRVDALTAELELLRARVGRIEREVAATRPLVSAVRALHIWDYTPYGVAPGSDWVAIDRTAASELLAALAKIDHWRPWSTPIEARPRS</sequence>
<dbReference type="RefSeq" id="WP_143933799.1">
    <property type="nucleotide sequence ID" value="NZ_JAFFGU010000001.1"/>
</dbReference>
<evidence type="ECO:0000313" key="2">
    <source>
        <dbReference type="Proteomes" id="UP001195196"/>
    </source>
</evidence>
<dbReference type="EMBL" id="JAFFGU010000001">
    <property type="protein sequence ID" value="MBM7276308.1"/>
    <property type="molecule type" value="Genomic_DNA"/>
</dbReference>
<comment type="caution">
    <text evidence="1">The sequence shown here is derived from an EMBL/GenBank/DDBJ whole genome shotgun (WGS) entry which is preliminary data.</text>
</comment>
<accession>A0AAW4FYW1</accession>
<evidence type="ECO:0008006" key="3">
    <source>
        <dbReference type="Google" id="ProtNLM"/>
    </source>
</evidence>
<dbReference type="Proteomes" id="UP001195196">
    <property type="component" value="Unassembled WGS sequence"/>
</dbReference>
<proteinExistence type="predicted"/>
<organism evidence="1 2">
    <name type="scientific">Gordonia rubripertincta</name>
    <name type="common">Rhodococcus corallinus</name>
    <dbReference type="NCBI Taxonomy" id="36822"/>
    <lineage>
        <taxon>Bacteria</taxon>
        <taxon>Bacillati</taxon>
        <taxon>Actinomycetota</taxon>
        <taxon>Actinomycetes</taxon>
        <taxon>Mycobacteriales</taxon>
        <taxon>Gordoniaceae</taxon>
        <taxon>Gordonia</taxon>
    </lineage>
</organism>
<reference evidence="1" key="1">
    <citation type="submission" date="2021-02" db="EMBL/GenBank/DDBJ databases">
        <title>Taxonomy, biology and ecology of Rhodococcus bacteria occurring in California pistachio and other woody hosts as revealed by genome sequence analyses.</title>
        <authorList>
            <person name="Riely B."/>
            <person name="Gai Y."/>
        </authorList>
    </citation>
    <scope>NUCLEOTIDE SEQUENCE</scope>
    <source>
        <strain evidence="1">BP-295</strain>
    </source>
</reference>
<name>A0AAW4FYW1_GORRU</name>
<gene>
    <name evidence="1" type="ORF">JTZ10_00920</name>
</gene>
<dbReference type="AlphaFoldDB" id="A0AAW4FYW1"/>